<proteinExistence type="predicted"/>
<protein>
    <submittedName>
        <fullName evidence="1">Uncharacterized protein</fullName>
    </submittedName>
</protein>
<keyword evidence="2" id="KW-1185">Reference proteome</keyword>
<organism evidence="1 2">
    <name type="scientific">Populus trichocarpa</name>
    <name type="common">Western balsam poplar</name>
    <name type="synonym">Populus balsamifera subsp. trichocarpa</name>
    <dbReference type="NCBI Taxonomy" id="3694"/>
    <lineage>
        <taxon>Eukaryota</taxon>
        <taxon>Viridiplantae</taxon>
        <taxon>Streptophyta</taxon>
        <taxon>Embryophyta</taxon>
        <taxon>Tracheophyta</taxon>
        <taxon>Spermatophyta</taxon>
        <taxon>Magnoliopsida</taxon>
        <taxon>eudicotyledons</taxon>
        <taxon>Gunneridae</taxon>
        <taxon>Pentapetalae</taxon>
        <taxon>rosids</taxon>
        <taxon>fabids</taxon>
        <taxon>Malpighiales</taxon>
        <taxon>Salicaceae</taxon>
        <taxon>Saliceae</taxon>
        <taxon>Populus</taxon>
    </lineage>
</organism>
<evidence type="ECO:0000313" key="2">
    <source>
        <dbReference type="Proteomes" id="UP000006729"/>
    </source>
</evidence>
<name>A0ACC0SDZ6_POPTR</name>
<reference evidence="1 2" key="1">
    <citation type="journal article" date="2006" name="Science">
        <title>The genome of black cottonwood, Populus trichocarpa (Torr. &amp; Gray).</title>
        <authorList>
            <person name="Tuskan G.A."/>
            <person name="Difazio S."/>
            <person name="Jansson S."/>
            <person name="Bohlmann J."/>
            <person name="Grigoriev I."/>
            <person name="Hellsten U."/>
            <person name="Putnam N."/>
            <person name="Ralph S."/>
            <person name="Rombauts S."/>
            <person name="Salamov A."/>
            <person name="Schein J."/>
            <person name="Sterck L."/>
            <person name="Aerts A."/>
            <person name="Bhalerao R.R."/>
            <person name="Bhalerao R.P."/>
            <person name="Blaudez D."/>
            <person name="Boerjan W."/>
            <person name="Brun A."/>
            <person name="Brunner A."/>
            <person name="Busov V."/>
            <person name="Campbell M."/>
            <person name="Carlson J."/>
            <person name="Chalot M."/>
            <person name="Chapman J."/>
            <person name="Chen G.L."/>
            <person name="Cooper D."/>
            <person name="Coutinho P.M."/>
            <person name="Couturier J."/>
            <person name="Covert S."/>
            <person name="Cronk Q."/>
            <person name="Cunningham R."/>
            <person name="Davis J."/>
            <person name="Degroeve S."/>
            <person name="Dejardin A."/>
            <person name="Depamphilis C."/>
            <person name="Detter J."/>
            <person name="Dirks B."/>
            <person name="Dubchak I."/>
            <person name="Duplessis S."/>
            <person name="Ehlting J."/>
            <person name="Ellis B."/>
            <person name="Gendler K."/>
            <person name="Goodstein D."/>
            <person name="Gribskov M."/>
            <person name="Grimwood J."/>
            <person name="Groover A."/>
            <person name="Gunter L."/>
            <person name="Hamberger B."/>
            <person name="Heinze B."/>
            <person name="Helariutta Y."/>
            <person name="Henrissat B."/>
            <person name="Holligan D."/>
            <person name="Holt R."/>
            <person name="Huang W."/>
            <person name="Islam-Faridi N."/>
            <person name="Jones S."/>
            <person name="Jones-Rhoades M."/>
            <person name="Jorgensen R."/>
            <person name="Joshi C."/>
            <person name="Kangasjarvi J."/>
            <person name="Karlsson J."/>
            <person name="Kelleher C."/>
            <person name="Kirkpatrick R."/>
            <person name="Kirst M."/>
            <person name="Kohler A."/>
            <person name="Kalluri U."/>
            <person name="Larimer F."/>
            <person name="Leebens-Mack J."/>
            <person name="Leple J.C."/>
            <person name="Locascio P."/>
            <person name="Lou Y."/>
            <person name="Lucas S."/>
            <person name="Martin F."/>
            <person name="Montanini B."/>
            <person name="Napoli C."/>
            <person name="Nelson D.R."/>
            <person name="Nelson C."/>
            <person name="Nieminen K."/>
            <person name="Nilsson O."/>
            <person name="Pereda V."/>
            <person name="Peter G."/>
            <person name="Philippe R."/>
            <person name="Pilate G."/>
            <person name="Poliakov A."/>
            <person name="Razumovskaya J."/>
            <person name="Richardson P."/>
            <person name="Rinaldi C."/>
            <person name="Ritland K."/>
            <person name="Rouze P."/>
            <person name="Ryaboy D."/>
            <person name="Schmutz J."/>
            <person name="Schrader J."/>
            <person name="Segerman B."/>
            <person name="Shin H."/>
            <person name="Siddiqui A."/>
            <person name="Sterky F."/>
            <person name="Terry A."/>
            <person name="Tsai C.J."/>
            <person name="Uberbacher E."/>
            <person name="Unneberg P."/>
            <person name="Vahala J."/>
            <person name="Wall K."/>
            <person name="Wessler S."/>
            <person name="Yang G."/>
            <person name="Yin T."/>
            <person name="Douglas C."/>
            <person name="Marra M."/>
            <person name="Sandberg G."/>
            <person name="Van de Peer Y."/>
            <person name="Rokhsar D."/>
        </authorList>
    </citation>
    <scope>NUCLEOTIDE SEQUENCE [LARGE SCALE GENOMIC DNA]</scope>
    <source>
        <strain evidence="2">cv. Nisqually</strain>
    </source>
</reference>
<accession>A0ACC0SDZ6</accession>
<comment type="caution">
    <text evidence="1">The sequence shown here is derived from an EMBL/GenBank/DDBJ whole genome shotgun (WGS) entry which is preliminary data.</text>
</comment>
<dbReference type="Proteomes" id="UP000006729">
    <property type="component" value="Chromosome 10"/>
</dbReference>
<gene>
    <name evidence="1" type="ORF">POPTR_010G171350v4</name>
</gene>
<evidence type="ECO:0000313" key="1">
    <source>
        <dbReference type="EMBL" id="KAI9387456.1"/>
    </source>
</evidence>
<dbReference type="EMBL" id="CM009299">
    <property type="protein sequence ID" value="KAI9387456.1"/>
    <property type="molecule type" value="Genomic_DNA"/>
</dbReference>
<sequence length="68" mass="8223">MAQHPTGAMAIEQSPEEMARWYRDMCKRLKREAEEPLLHFYCFVLLKNKQNLQRQATITKYQHPMWAK</sequence>